<keyword evidence="1" id="KW-0808">Transferase</keyword>
<evidence type="ECO:0000256" key="4">
    <source>
        <dbReference type="ARBA" id="ARBA00023159"/>
    </source>
</evidence>
<dbReference type="PROSITE" id="PS51099">
    <property type="entry name" value="PTS_EIIB_TYPE_2"/>
    <property type="match status" value="1"/>
</dbReference>
<keyword evidence="10" id="KW-1185">Reference proteome</keyword>
<keyword evidence="3" id="KW-0805">Transcription regulation</keyword>
<dbReference type="InterPro" id="IPR016152">
    <property type="entry name" value="PTrfase/Anion_transptr"/>
</dbReference>
<keyword evidence="9" id="KW-0762">Sugar transport</keyword>
<dbReference type="RefSeq" id="WP_101355469.1">
    <property type="nucleotide sequence ID" value="NZ_PIQO01000015.1"/>
</dbReference>
<dbReference type="PROSITE" id="PS51372">
    <property type="entry name" value="PRD_2"/>
    <property type="match status" value="2"/>
</dbReference>
<dbReference type="InterPro" id="IPR013011">
    <property type="entry name" value="PTS_EIIB_2"/>
</dbReference>
<dbReference type="InterPro" id="IPR050661">
    <property type="entry name" value="BglG_antiterminators"/>
</dbReference>
<dbReference type="InterPro" id="IPR036095">
    <property type="entry name" value="PTS_EIIB-like_sf"/>
</dbReference>
<evidence type="ECO:0000256" key="2">
    <source>
        <dbReference type="ARBA" id="ARBA00022737"/>
    </source>
</evidence>
<dbReference type="SUPFAM" id="SSF63520">
    <property type="entry name" value="PTS-regulatory domain, PRD"/>
    <property type="match status" value="2"/>
</dbReference>
<evidence type="ECO:0000259" key="7">
    <source>
        <dbReference type="PROSITE" id="PS51099"/>
    </source>
</evidence>
<dbReference type="GO" id="GO:0008982">
    <property type="term" value="F:protein-N(PI)-phosphohistidine-sugar phosphotransferase activity"/>
    <property type="evidence" value="ECO:0007669"/>
    <property type="project" value="InterPro"/>
</dbReference>
<evidence type="ECO:0000256" key="3">
    <source>
        <dbReference type="ARBA" id="ARBA00023015"/>
    </source>
</evidence>
<dbReference type="CDD" id="cd00211">
    <property type="entry name" value="PTS_IIA_fru"/>
    <property type="match status" value="1"/>
</dbReference>
<dbReference type="InterPro" id="IPR011608">
    <property type="entry name" value="PRD"/>
</dbReference>
<feature type="domain" description="PTS EIIA type-2" evidence="6">
    <location>
        <begin position="504"/>
        <end position="644"/>
    </location>
</feature>
<feature type="domain" description="PRD" evidence="8">
    <location>
        <begin position="190"/>
        <end position="294"/>
    </location>
</feature>
<dbReference type="Gene3D" id="3.40.50.2300">
    <property type="match status" value="1"/>
</dbReference>
<dbReference type="SUPFAM" id="SSF46785">
    <property type="entry name" value="Winged helix' DNA-binding domain"/>
    <property type="match status" value="1"/>
</dbReference>
<feature type="domain" description="PRD" evidence="8">
    <location>
        <begin position="299"/>
        <end position="406"/>
    </location>
</feature>
<dbReference type="InterPro" id="IPR007737">
    <property type="entry name" value="Mga_HTH"/>
</dbReference>
<evidence type="ECO:0000313" key="10">
    <source>
        <dbReference type="Proteomes" id="UP000233440"/>
    </source>
</evidence>
<dbReference type="Pfam" id="PF00359">
    <property type="entry name" value="PTS_EIIA_2"/>
    <property type="match status" value="1"/>
</dbReference>
<reference evidence="9 10" key="1">
    <citation type="submission" date="2017-11" db="EMBL/GenBank/DDBJ databases">
        <title>Bacillus camelliae sp. nov., isolated from pu'er tea.</title>
        <authorList>
            <person name="Niu L."/>
        </authorList>
    </citation>
    <scope>NUCLEOTIDE SEQUENCE [LARGE SCALE GENOMIC DNA]</scope>
    <source>
        <strain evidence="9 10">7578-1</strain>
    </source>
</reference>
<dbReference type="SUPFAM" id="SSF52794">
    <property type="entry name" value="PTS system IIB component-like"/>
    <property type="match status" value="1"/>
</dbReference>
<dbReference type="Pfam" id="PF05043">
    <property type="entry name" value="Mga"/>
    <property type="match status" value="1"/>
</dbReference>
<dbReference type="PROSITE" id="PS51094">
    <property type="entry name" value="PTS_EIIA_TYPE_2"/>
    <property type="match status" value="1"/>
</dbReference>
<protein>
    <submittedName>
        <fullName evidence="9">PTS sugar transporter</fullName>
    </submittedName>
</protein>
<dbReference type="SUPFAM" id="SSF55804">
    <property type="entry name" value="Phoshotransferase/anion transport protein"/>
    <property type="match status" value="1"/>
</dbReference>
<dbReference type="EMBL" id="PIQO01000015">
    <property type="protein sequence ID" value="PKR83771.1"/>
    <property type="molecule type" value="Genomic_DNA"/>
</dbReference>
<organism evidence="9 10">
    <name type="scientific">Heyndrickxia camelliae</name>
    <dbReference type="NCBI Taxonomy" id="1707093"/>
    <lineage>
        <taxon>Bacteria</taxon>
        <taxon>Bacillati</taxon>
        <taxon>Bacillota</taxon>
        <taxon>Bacilli</taxon>
        <taxon>Bacillales</taxon>
        <taxon>Bacillaceae</taxon>
        <taxon>Heyndrickxia</taxon>
    </lineage>
</organism>
<dbReference type="Pfam" id="PF08279">
    <property type="entry name" value="HTH_11"/>
    <property type="match status" value="1"/>
</dbReference>
<evidence type="ECO:0000256" key="5">
    <source>
        <dbReference type="ARBA" id="ARBA00023163"/>
    </source>
</evidence>
<dbReference type="PANTHER" id="PTHR30185">
    <property type="entry name" value="CRYPTIC BETA-GLUCOSIDE BGL OPERON ANTITERMINATOR"/>
    <property type="match status" value="1"/>
</dbReference>
<dbReference type="Pfam" id="PF00874">
    <property type="entry name" value="PRD"/>
    <property type="match status" value="2"/>
</dbReference>
<dbReference type="Gene3D" id="1.10.1790.10">
    <property type="entry name" value="PRD domain"/>
    <property type="match status" value="2"/>
</dbReference>
<dbReference type="InterPro" id="IPR036388">
    <property type="entry name" value="WH-like_DNA-bd_sf"/>
</dbReference>
<keyword evidence="5" id="KW-0804">Transcription</keyword>
<feature type="domain" description="PTS EIIB type-2" evidence="7">
    <location>
        <begin position="411"/>
        <end position="502"/>
    </location>
</feature>
<comment type="caution">
    <text evidence="9">The sequence shown here is derived from an EMBL/GenBank/DDBJ whole genome shotgun (WGS) entry which is preliminary data.</text>
</comment>
<sequence>MDKLVSKRQKDIVLSLMEEKEPVTAEWMAKELGVSDRTIRNEIKELQSHSASLGLEIMSVRGKGYLLEIKDYEVFEREFSPRANEAINENQSVFTDHENRVLYILKRFLLEKEPIKLESLEEELFVSKPIVQSELKMVREILDNYDLKLVSRPHYGTQVEGDEYMKRLCFSNYILSRNGNLNIDSQSFKLLDQVLFNKVKKIIIRKVKEYRIEISDIALENLATHITIGCKRIDEGFVIENLQHDITGKYPFERIVANEIVKEVEEITGLAFPEAEIDYIVVHLLGTKLIQKNTLNEFSKFDELGTIIHCMLERLKTELNWDFYNDLEFIQALTLHIRPAMNRLRYNLNIRNPLLDEIKRKYPSAFEGAAIASRCMEEYLNIEVGEHEIAYIALHIGVALERMKTMQKQTKRVMVVCASGVGSAKLLYYRLKNEFKDDIDIVATTNYYQLDEYDLSSIDFIISTVPIKEDIGVPVQVVNTFLGERDIALIRQGISSAISSDQERYLDESRVFIHKEFEDKESVIRFMCEKLYEQKLVSKDYVHSVLEREVVAPTCFGNLVAIPHPLTPVTEETFWTVCTLKKPIEWADKNMVQFICLLNIRRVPNGDLERMYKRLIAIIESSTTVQKILKSESADEIIKILNQSI</sequence>
<evidence type="ECO:0000259" key="6">
    <source>
        <dbReference type="PROSITE" id="PS51094"/>
    </source>
</evidence>
<dbReference type="Gene3D" id="3.40.930.10">
    <property type="entry name" value="Mannitol-specific EII, Chain A"/>
    <property type="match status" value="1"/>
</dbReference>
<accession>A0A2N3LGN0</accession>
<evidence type="ECO:0000256" key="1">
    <source>
        <dbReference type="ARBA" id="ARBA00022679"/>
    </source>
</evidence>
<proteinExistence type="predicted"/>
<keyword evidence="2" id="KW-0677">Repeat</keyword>
<dbReference type="GO" id="GO:0006355">
    <property type="term" value="P:regulation of DNA-templated transcription"/>
    <property type="evidence" value="ECO:0007669"/>
    <property type="project" value="InterPro"/>
</dbReference>
<gene>
    <name evidence="9" type="ORF">CWO92_17325</name>
</gene>
<dbReference type="AlphaFoldDB" id="A0A2N3LGN0"/>
<evidence type="ECO:0000313" key="9">
    <source>
        <dbReference type="EMBL" id="PKR83771.1"/>
    </source>
</evidence>
<keyword evidence="9" id="KW-0813">Transport</keyword>
<dbReference type="Proteomes" id="UP000233440">
    <property type="component" value="Unassembled WGS sequence"/>
</dbReference>
<dbReference type="PANTHER" id="PTHR30185:SF13">
    <property type="entry name" value="LICABCH OPERON REGULATOR-RELATED"/>
    <property type="match status" value="1"/>
</dbReference>
<evidence type="ECO:0000259" key="8">
    <source>
        <dbReference type="PROSITE" id="PS51372"/>
    </source>
</evidence>
<dbReference type="InterPro" id="IPR036390">
    <property type="entry name" value="WH_DNA-bd_sf"/>
</dbReference>
<dbReference type="CDD" id="cd05568">
    <property type="entry name" value="PTS_IIB_bgl_like"/>
    <property type="match status" value="1"/>
</dbReference>
<dbReference type="OrthoDB" id="3710983at2"/>
<dbReference type="GO" id="GO:0009401">
    <property type="term" value="P:phosphoenolpyruvate-dependent sugar phosphotransferase system"/>
    <property type="evidence" value="ECO:0007669"/>
    <property type="project" value="InterPro"/>
</dbReference>
<name>A0A2N3LGN0_9BACI</name>
<dbReference type="InterPro" id="IPR013196">
    <property type="entry name" value="HTH_11"/>
</dbReference>
<dbReference type="InterPro" id="IPR036634">
    <property type="entry name" value="PRD_sf"/>
</dbReference>
<dbReference type="Gene3D" id="1.10.10.10">
    <property type="entry name" value="Winged helix-like DNA-binding domain superfamily/Winged helix DNA-binding domain"/>
    <property type="match status" value="1"/>
</dbReference>
<keyword evidence="4" id="KW-0010">Activator</keyword>
<dbReference type="InterPro" id="IPR002178">
    <property type="entry name" value="PTS_EIIA_type-2_dom"/>
</dbReference>